<dbReference type="GO" id="GO:0071456">
    <property type="term" value="P:cellular response to hypoxia"/>
    <property type="evidence" value="ECO:0007669"/>
    <property type="project" value="TreeGrafter"/>
</dbReference>
<dbReference type="InterPro" id="IPR005123">
    <property type="entry name" value="Oxoglu/Fe-dep_dioxygenase_dom"/>
</dbReference>
<evidence type="ECO:0000313" key="9">
    <source>
        <dbReference type="EMBL" id="EFN55205.1"/>
    </source>
</evidence>
<dbReference type="InParanoid" id="E1ZFZ2"/>
<accession>E1ZFZ2</accession>
<evidence type="ECO:0000256" key="4">
    <source>
        <dbReference type="ARBA" id="ARBA00022964"/>
    </source>
</evidence>
<proteinExistence type="predicted"/>
<dbReference type="GeneID" id="17354713"/>
<dbReference type="OrthoDB" id="76265at2759"/>
<dbReference type="Proteomes" id="UP000008141">
    <property type="component" value="Unassembled WGS sequence"/>
</dbReference>
<dbReference type="GO" id="GO:0031543">
    <property type="term" value="F:peptidyl-proline dioxygenase activity"/>
    <property type="evidence" value="ECO:0007669"/>
    <property type="project" value="TreeGrafter"/>
</dbReference>
<sequence>MNSLAWLVGAGRWSTHLAAAPPLAALNATIFLAAALDRRFSTSTASATSTASSDSGGDGAGGSSTTPPPTVPVQRLQHAITPQVCDHLRRRGFAVIDGVFGPETAAALRAEVAAVRGAMHKNHTHLVHGGSTGLLEKEHIWEAELMQKETQELAPLCAQLQHDGTLRVMLSLLMPELRLHSQAIKLQYNAGGGGSFPMHFDTDEQVDERRVTAIWYLNPGWRPGDGGELRLYPFPEPAVDVQPLNDRMVLFSSAHMLHRVLPAAAERYCFTIWLSGGGGQRRAGTAGQAGAAAAAAREELRRALSGSEPLAPAAAWRLLTHPQLRKHAAKWLHREEWERSVRESHAAGAGLQQALDVFAAEAGVVHRALAPLLPALVAGPPPAGVPPPAWF</sequence>
<keyword evidence="4" id="KW-0223">Dioxygenase</keyword>
<dbReference type="GO" id="GO:0031418">
    <property type="term" value="F:L-ascorbic acid binding"/>
    <property type="evidence" value="ECO:0007669"/>
    <property type="project" value="UniProtKB-KW"/>
</dbReference>
<evidence type="ECO:0000313" key="10">
    <source>
        <dbReference type="Proteomes" id="UP000008141"/>
    </source>
</evidence>
<dbReference type="AlphaFoldDB" id="E1ZFZ2"/>
<dbReference type="PROSITE" id="PS51471">
    <property type="entry name" value="FE2OG_OXY"/>
    <property type="match status" value="1"/>
</dbReference>
<feature type="region of interest" description="Disordered" evidence="7">
    <location>
        <begin position="44"/>
        <end position="72"/>
    </location>
</feature>
<dbReference type="Pfam" id="PF13640">
    <property type="entry name" value="2OG-FeII_Oxy_3"/>
    <property type="match status" value="1"/>
</dbReference>
<dbReference type="eggNOG" id="KOG3710">
    <property type="taxonomic scope" value="Eukaryota"/>
</dbReference>
<dbReference type="InterPro" id="IPR044862">
    <property type="entry name" value="Pro_4_hyd_alph_FE2OG_OXY"/>
</dbReference>
<keyword evidence="2" id="KW-0479">Metal-binding</keyword>
<evidence type="ECO:0000256" key="5">
    <source>
        <dbReference type="ARBA" id="ARBA00023002"/>
    </source>
</evidence>
<organism evidence="10">
    <name type="scientific">Chlorella variabilis</name>
    <name type="common">Green alga</name>
    <dbReference type="NCBI Taxonomy" id="554065"/>
    <lineage>
        <taxon>Eukaryota</taxon>
        <taxon>Viridiplantae</taxon>
        <taxon>Chlorophyta</taxon>
        <taxon>core chlorophytes</taxon>
        <taxon>Trebouxiophyceae</taxon>
        <taxon>Chlorellales</taxon>
        <taxon>Chlorellaceae</taxon>
        <taxon>Chlorella clade</taxon>
        <taxon>Chlorella</taxon>
    </lineage>
</organism>
<dbReference type="PANTHER" id="PTHR12907">
    <property type="entry name" value="EGL NINE HOMOLOG-RELATED"/>
    <property type="match status" value="1"/>
</dbReference>
<feature type="domain" description="Fe2OG dioxygenase" evidence="8">
    <location>
        <begin position="179"/>
        <end position="276"/>
    </location>
</feature>
<evidence type="ECO:0000256" key="6">
    <source>
        <dbReference type="ARBA" id="ARBA00023004"/>
    </source>
</evidence>
<keyword evidence="5" id="KW-0560">Oxidoreductase</keyword>
<evidence type="ECO:0000256" key="2">
    <source>
        <dbReference type="ARBA" id="ARBA00022723"/>
    </source>
</evidence>
<keyword evidence="3" id="KW-0847">Vitamin C</keyword>
<dbReference type="PANTHER" id="PTHR12907:SF26">
    <property type="entry name" value="HIF PROLYL HYDROXYLASE, ISOFORM C"/>
    <property type="match status" value="1"/>
</dbReference>
<evidence type="ECO:0000256" key="1">
    <source>
        <dbReference type="ARBA" id="ARBA00001961"/>
    </source>
</evidence>
<reference evidence="9 10" key="1">
    <citation type="journal article" date="2010" name="Plant Cell">
        <title>The Chlorella variabilis NC64A genome reveals adaptation to photosymbiosis, coevolution with viruses, and cryptic sex.</title>
        <authorList>
            <person name="Blanc G."/>
            <person name="Duncan G."/>
            <person name="Agarkova I."/>
            <person name="Borodovsky M."/>
            <person name="Gurnon J."/>
            <person name="Kuo A."/>
            <person name="Lindquist E."/>
            <person name="Lucas S."/>
            <person name="Pangilinan J."/>
            <person name="Polle J."/>
            <person name="Salamov A."/>
            <person name="Terry A."/>
            <person name="Yamada T."/>
            <person name="Dunigan D.D."/>
            <person name="Grigoriev I.V."/>
            <person name="Claverie J.M."/>
            <person name="Van Etten J.L."/>
        </authorList>
    </citation>
    <scope>NUCLEOTIDE SEQUENCE [LARGE SCALE GENOMIC DNA]</scope>
    <source>
        <strain evidence="9 10">NC64A</strain>
    </source>
</reference>
<keyword evidence="6" id="KW-0408">Iron</keyword>
<dbReference type="SUPFAM" id="SSF51197">
    <property type="entry name" value="Clavaminate synthase-like"/>
    <property type="match status" value="1"/>
</dbReference>
<dbReference type="Gene3D" id="2.60.120.620">
    <property type="entry name" value="q2cbj1_9rhob like domain"/>
    <property type="match status" value="1"/>
</dbReference>
<evidence type="ECO:0000259" key="8">
    <source>
        <dbReference type="PROSITE" id="PS51471"/>
    </source>
</evidence>
<feature type="compositionally biased region" description="Low complexity" evidence="7">
    <location>
        <begin position="44"/>
        <end position="55"/>
    </location>
</feature>
<dbReference type="InterPro" id="IPR006620">
    <property type="entry name" value="Pro_4_hyd_alph"/>
</dbReference>
<gene>
    <name evidence="9" type="ORF">CHLNCDRAFT_134428</name>
</gene>
<keyword evidence="10" id="KW-1185">Reference proteome</keyword>
<dbReference type="OMA" id="PRYCLTT"/>
<evidence type="ECO:0000256" key="3">
    <source>
        <dbReference type="ARBA" id="ARBA00022896"/>
    </source>
</evidence>
<dbReference type="RefSeq" id="XP_005847307.1">
    <property type="nucleotide sequence ID" value="XM_005847245.1"/>
</dbReference>
<dbReference type="KEGG" id="cvr:CHLNCDRAFT_134428"/>
<protein>
    <recommendedName>
        <fullName evidence="8">Fe2OG dioxygenase domain-containing protein</fullName>
    </recommendedName>
</protein>
<dbReference type="EMBL" id="GL433845">
    <property type="protein sequence ID" value="EFN55205.1"/>
    <property type="molecule type" value="Genomic_DNA"/>
</dbReference>
<comment type="cofactor">
    <cofactor evidence="1">
        <name>L-ascorbate</name>
        <dbReference type="ChEBI" id="CHEBI:38290"/>
    </cofactor>
</comment>
<name>E1ZFZ2_CHLVA</name>
<dbReference type="GO" id="GO:0008198">
    <property type="term" value="F:ferrous iron binding"/>
    <property type="evidence" value="ECO:0007669"/>
    <property type="project" value="TreeGrafter"/>
</dbReference>
<evidence type="ECO:0000256" key="7">
    <source>
        <dbReference type="SAM" id="MobiDB-lite"/>
    </source>
</evidence>
<dbReference type="SMART" id="SM00702">
    <property type="entry name" value="P4Hc"/>
    <property type="match status" value="1"/>
</dbReference>
<dbReference type="STRING" id="554065.E1ZFZ2"/>
<dbReference type="InterPro" id="IPR051559">
    <property type="entry name" value="HIF_prolyl_hydroxylases"/>
</dbReference>